<evidence type="ECO:0000313" key="1">
    <source>
        <dbReference type="EMBL" id="BCB72381.1"/>
    </source>
</evidence>
<dbReference type="AlphaFoldDB" id="A0A1N6E802"/>
<accession>A0A1N6E802</accession>
<protein>
    <recommendedName>
        <fullName evidence="5">DUF2835 domain-containing protein</fullName>
    </recommendedName>
</protein>
<evidence type="ECO:0008006" key="5">
    <source>
        <dbReference type="Google" id="ProtNLM"/>
    </source>
</evidence>
<dbReference type="Proteomes" id="UP000501053">
    <property type="component" value="Chromosome"/>
</dbReference>
<dbReference type="Proteomes" id="UP000185024">
    <property type="component" value="Unassembled WGS sequence"/>
</dbReference>
<organism evidence="2 3">
    <name type="scientific">Vreelandella aquamarina</name>
    <dbReference type="NCBI Taxonomy" id="77097"/>
    <lineage>
        <taxon>Bacteria</taxon>
        <taxon>Pseudomonadati</taxon>
        <taxon>Pseudomonadota</taxon>
        <taxon>Gammaproteobacteria</taxon>
        <taxon>Oceanospirillales</taxon>
        <taxon>Halomonadaceae</taxon>
        <taxon>Vreelandella</taxon>
    </lineage>
</organism>
<proteinExistence type="predicted"/>
<dbReference type="EMBL" id="FSQX01000001">
    <property type="protein sequence ID" value="SIN79158.1"/>
    <property type="molecule type" value="Genomic_DNA"/>
</dbReference>
<reference evidence="1 4" key="2">
    <citation type="submission" date="2020-03" db="EMBL/GenBank/DDBJ databases">
        <title>Complete Genome Sequence of Halomonas meridiana strain Eplume2, isolated from hydrothermal-plume in the north east Pacific Ocean.</title>
        <authorList>
            <person name="Kurihara Y."/>
            <person name="Kawai S."/>
            <person name="Sakai A."/>
            <person name="Galipon J."/>
            <person name="Arakawa K."/>
        </authorList>
    </citation>
    <scope>NUCLEOTIDE SEQUENCE [LARGE SCALE GENOMIC DNA]</scope>
    <source>
        <strain evidence="1 4">Eplume2</strain>
    </source>
</reference>
<keyword evidence="4" id="KW-1185">Reference proteome</keyword>
<sequence>MFRPFQLVWSICEPAELRNVMLSIDVIIHLSVNECLAHYEGQYDNVRTRSVDGRWVVFPAQALRRVVGEEGVHGVFRLTFTEQGRFHDIVPLNRR</sequence>
<dbReference type="InterPro" id="IPR021363">
    <property type="entry name" value="DUF2835"/>
</dbReference>
<evidence type="ECO:0000313" key="2">
    <source>
        <dbReference type="EMBL" id="SIN79158.1"/>
    </source>
</evidence>
<dbReference type="Pfam" id="PF11197">
    <property type="entry name" value="DUF2835"/>
    <property type="match status" value="1"/>
</dbReference>
<dbReference type="EMBL" id="AP022869">
    <property type="protein sequence ID" value="BCB72381.1"/>
    <property type="molecule type" value="Genomic_DNA"/>
</dbReference>
<evidence type="ECO:0000313" key="4">
    <source>
        <dbReference type="Proteomes" id="UP000501053"/>
    </source>
</evidence>
<reference evidence="2 3" key="1">
    <citation type="submission" date="2016-11" db="EMBL/GenBank/DDBJ databases">
        <authorList>
            <person name="Jaros S."/>
            <person name="Januszkiewicz K."/>
            <person name="Wedrychowicz H."/>
        </authorList>
    </citation>
    <scope>NUCLEOTIDE SEQUENCE [LARGE SCALE GENOMIC DNA]</scope>
    <source>
        <strain evidence="2 3">ACAM 239</strain>
    </source>
</reference>
<dbReference type="RefSeq" id="WP_390623256.1">
    <property type="nucleotide sequence ID" value="NZ_JAINWP010000033.1"/>
</dbReference>
<gene>
    <name evidence="1" type="ORF">HMEPL2_27320</name>
    <name evidence="2" type="ORF">SAMN05878438_3562</name>
</gene>
<evidence type="ECO:0000313" key="3">
    <source>
        <dbReference type="Proteomes" id="UP000185024"/>
    </source>
</evidence>
<name>A0A1N6E802_9GAMM</name>